<dbReference type="PANTHER" id="PTHR30466">
    <property type="entry name" value="FLAVIN REDUCTASE"/>
    <property type="match status" value="1"/>
</dbReference>
<evidence type="ECO:0000259" key="2">
    <source>
        <dbReference type="SMART" id="SM00903"/>
    </source>
</evidence>
<comment type="caution">
    <text evidence="3">The sequence shown here is derived from an EMBL/GenBank/DDBJ whole genome shotgun (WGS) entry which is preliminary data.</text>
</comment>
<sequence length="168" mass="17719">MTITRQEFRDAMARLGAAVNIITTDGPAGRGGFTASAVCSVTDEPPTLLICMNRNATAAPRLKENGTVCVNVVTAAQKEAAMVFAGVTKCPMEERFLAGNWSRLATGAPALDGAIESLDCRVAEIVEKGTHLVIFAEVAAVRFGKMDEAGLIYFDRDYHPVGAMAAGP</sequence>
<feature type="domain" description="Flavin reductase like" evidence="2">
    <location>
        <begin position="12"/>
        <end position="160"/>
    </location>
</feature>
<dbReference type="PANTHER" id="PTHR30466:SF1">
    <property type="entry name" value="FMN REDUCTASE (NADH) RUTF"/>
    <property type="match status" value="1"/>
</dbReference>
<proteinExistence type="predicted"/>
<gene>
    <name evidence="3" type="ORF">EXY23_02135</name>
</gene>
<dbReference type="GO" id="GO:0042602">
    <property type="term" value="F:riboflavin reductase (NADPH) activity"/>
    <property type="evidence" value="ECO:0007669"/>
    <property type="project" value="TreeGrafter"/>
</dbReference>
<organism evidence="3 4">
    <name type="scientific">Roseicella aquatilis</name>
    <dbReference type="NCBI Taxonomy" id="2527868"/>
    <lineage>
        <taxon>Bacteria</taxon>
        <taxon>Pseudomonadati</taxon>
        <taxon>Pseudomonadota</taxon>
        <taxon>Alphaproteobacteria</taxon>
        <taxon>Acetobacterales</taxon>
        <taxon>Roseomonadaceae</taxon>
        <taxon>Roseicella</taxon>
    </lineage>
</organism>
<keyword evidence="4" id="KW-1185">Reference proteome</keyword>
<name>A0A4R4DT75_9PROT</name>
<evidence type="ECO:0000313" key="3">
    <source>
        <dbReference type="EMBL" id="TCZ65906.1"/>
    </source>
</evidence>
<evidence type="ECO:0000313" key="4">
    <source>
        <dbReference type="Proteomes" id="UP000295023"/>
    </source>
</evidence>
<dbReference type="GO" id="GO:0010181">
    <property type="term" value="F:FMN binding"/>
    <property type="evidence" value="ECO:0007669"/>
    <property type="project" value="InterPro"/>
</dbReference>
<accession>A0A4R4DT75</accession>
<dbReference type="InterPro" id="IPR012349">
    <property type="entry name" value="Split_barrel_FMN-bd"/>
</dbReference>
<dbReference type="Proteomes" id="UP000295023">
    <property type="component" value="Unassembled WGS sequence"/>
</dbReference>
<dbReference type="Gene3D" id="2.30.110.10">
    <property type="entry name" value="Electron Transport, Fmn-binding Protein, Chain A"/>
    <property type="match status" value="1"/>
</dbReference>
<dbReference type="EMBL" id="SKBM01000002">
    <property type="protein sequence ID" value="TCZ65906.1"/>
    <property type="molecule type" value="Genomic_DNA"/>
</dbReference>
<evidence type="ECO:0000256" key="1">
    <source>
        <dbReference type="ARBA" id="ARBA00023002"/>
    </source>
</evidence>
<protein>
    <submittedName>
        <fullName evidence="3">Flavin reductase</fullName>
    </submittedName>
</protein>
<keyword evidence="1" id="KW-0560">Oxidoreductase</keyword>
<reference evidence="3 4" key="1">
    <citation type="submission" date="2019-03" db="EMBL/GenBank/DDBJ databases">
        <title>Paracraurococcus aquatilis NE82 genome sequence.</title>
        <authorList>
            <person name="Zhao Y."/>
            <person name="Du Z."/>
        </authorList>
    </citation>
    <scope>NUCLEOTIDE SEQUENCE [LARGE SCALE GENOMIC DNA]</scope>
    <source>
        <strain evidence="3 4">NE82</strain>
    </source>
</reference>
<dbReference type="InterPro" id="IPR002563">
    <property type="entry name" value="Flavin_Rdtase-like_dom"/>
</dbReference>
<dbReference type="GO" id="GO:0006208">
    <property type="term" value="P:pyrimidine nucleobase catabolic process"/>
    <property type="evidence" value="ECO:0007669"/>
    <property type="project" value="TreeGrafter"/>
</dbReference>
<dbReference type="RefSeq" id="WP_132284072.1">
    <property type="nucleotide sequence ID" value="NZ_SKBM01000002.1"/>
</dbReference>
<dbReference type="AlphaFoldDB" id="A0A4R4DT75"/>
<dbReference type="SUPFAM" id="SSF50475">
    <property type="entry name" value="FMN-binding split barrel"/>
    <property type="match status" value="1"/>
</dbReference>
<dbReference type="InterPro" id="IPR050268">
    <property type="entry name" value="NADH-dep_flavin_reductase"/>
</dbReference>
<dbReference type="Pfam" id="PF01613">
    <property type="entry name" value="Flavin_Reduct"/>
    <property type="match status" value="1"/>
</dbReference>
<dbReference type="OrthoDB" id="9789254at2"/>
<dbReference type="SMART" id="SM00903">
    <property type="entry name" value="Flavin_Reduct"/>
    <property type="match status" value="1"/>
</dbReference>